<dbReference type="GO" id="GO:0016787">
    <property type="term" value="F:hydrolase activity"/>
    <property type="evidence" value="ECO:0007669"/>
    <property type="project" value="UniProtKB-KW"/>
</dbReference>
<dbReference type="Gene3D" id="3.40.50.850">
    <property type="entry name" value="Isochorismatase-like"/>
    <property type="match status" value="1"/>
</dbReference>
<dbReference type="AlphaFoldDB" id="M9SFJ3"/>
<dbReference type="InterPro" id="IPR000868">
    <property type="entry name" value="Isochorismatase-like_dom"/>
</dbReference>
<dbReference type="InterPro" id="IPR050272">
    <property type="entry name" value="Isochorismatase-like_hydrls"/>
</dbReference>
<evidence type="ECO:0000259" key="2">
    <source>
        <dbReference type="Pfam" id="PF00857"/>
    </source>
</evidence>
<proteinExistence type="predicted"/>
<dbReference type="SUPFAM" id="SSF52499">
    <property type="entry name" value="Isochorismatase-like hydrolases"/>
    <property type="match status" value="1"/>
</dbReference>
<dbReference type="InterPro" id="IPR036380">
    <property type="entry name" value="Isochorismatase-like_sf"/>
</dbReference>
<dbReference type="STRING" id="1236689.MMALV_14610"/>
<protein>
    <recommendedName>
        <fullName evidence="2">Isochorismatase-like domain-containing protein</fullName>
    </recommendedName>
</protein>
<dbReference type="PANTHER" id="PTHR43540:SF14">
    <property type="entry name" value="ISOCHORISMATASE"/>
    <property type="match status" value="1"/>
</dbReference>
<dbReference type="HOGENOM" id="CLU_825389_0_0_2"/>
<gene>
    <name evidence="3" type="ORF">MMALV_14610</name>
</gene>
<dbReference type="InParanoid" id="M9SFJ3"/>
<organism evidence="3 4">
    <name type="scientific">Methanomethylophilus alvi (strain Mx1201)</name>
    <dbReference type="NCBI Taxonomy" id="1236689"/>
    <lineage>
        <taxon>Archaea</taxon>
        <taxon>Methanobacteriati</taxon>
        <taxon>Thermoplasmatota</taxon>
        <taxon>Thermoplasmata</taxon>
        <taxon>Methanomassiliicoccales</taxon>
        <taxon>Methanomethylophilaceae</taxon>
        <taxon>Methanomethylophilus</taxon>
    </lineage>
</organism>
<keyword evidence="1" id="KW-0378">Hydrolase</keyword>
<evidence type="ECO:0000256" key="1">
    <source>
        <dbReference type="ARBA" id="ARBA00022801"/>
    </source>
</evidence>
<dbReference type="CDD" id="cd00431">
    <property type="entry name" value="cysteine_hydrolases"/>
    <property type="match status" value="1"/>
</dbReference>
<sequence length="336" mass="37942">MSVHMPTVPEKKDRRVALVVVDAQNKFLVGASEQAIRGKEAHVPVIAEAVRMFHEAGRPVVFVLYDGVTHYMDRNTAEGDAIFEGIDARPDDIYVHKYHMNSFRNTCLEDVVKEAGCDSVLLCGMYTDFCVMSTYWSAIDHGLTAFLLKGALIATEERVNEMYSELCKTFDMAEVEDNLRNVKTTPCSKDPMDDRGGYCRCARLYLQAVKDKESKREVGLMEKAGGIDLVVVNHLPKDEIARTEIDEDGRFIVKVLPQELRNKETLIHETVHILQCIDPKRPKKEKEIVKESTTNKDLEALNEALVGAESLSRVDRLNIDQNGYHVYLGHIGNRTI</sequence>
<evidence type="ECO:0000313" key="4">
    <source>
        <dbReference type="Proteomes" id="UP000012672"/>
    </source>
</evidence>
<dbReference type="Proteomes" id="UP000012672">
    <property type="component" value="Chromosome"/>
</dbReference>
<accession>M9SFJ3</accession>
<reference evidence="3 4" key="1">
    <citation type="journal article" date="2012" name="J. Bacteriol.">
        <title>Genome sequence of 'Candidatus Methanomethylophilus alvus' Mx1201, a methanogenic archaeon from the human gut belonging to a seventh order of methanogens.</title>
        <authorList>
            <person name="Borrel G."/>
            <person name="Harris H.M."/>
            <person name="Tottey W."/>
            <person name="Mihajlovski A."/>
            <person name="Parisot N."/>
            <person name="Peyretaillade E."/>
            <person name="Peyret P."/>
            <person name="Gribaldo S."/>
            <person name="O'Toole P.W."/>
            <person name="Brugere J.F."/>
        </authorList>
    </citation>
    <scope>NUCLEOTIDE SEQUENCE [LARGE SCALE GENOMIC DNA]</scope>
    <source>
        <strain evidence="3 4">Mx1201</strain>
    </source>
</reference>
<evidence type="ECO:0000313" key="3">
    <source>
        <dbReference type="EMBL" id="AGI86185.1"/>
    </source>
</evidence>
<dbReference type="PANTHER" id="PTHR43540">
    <property type="entry name" value="PEROXYUREIDOACRYLATE/UREIDOACRYLATE AMIDOHYDROLASE-RELATED"/>
    <property type="match status" value="1"/>
</dbReference>
<keyword evidence="4" id="KW-1185">Reference proteome</keyword>
<dbReference type="eggNOG" id="arCOG01943">
    <property type="taxonomic scope" value="Archaea"/>
</dbReference>
<dbReference type="Pfam" id="PF00857">
    <property type="entry name" value="Isochorismatase"/>
    <property type="match status" value="1"/>
</dbReference>
<dbReference type="EMBL" id="CP004049">
    <property type="protein sequence ID" value="AGI86185.1"/>
    <property type="molecule type" value="Genomic_DNA"/>
</dbReference>
<name>M9SFJ3_METAX</name>
<dbReference type="KEGG" id="max:MMALV_14610"/>
<feature type="domain" description="Isochorismatase-like" evidence="2">
    <location>
        <begin position="17"/>
        <end position="154"/>
    </location>
</feature>